<sequence length="343" mass="37094">MAAPKGSTPGDAAEDGTGISEGRARATFDAGDPAVTAAGRRPTRATVEGRAYLDLRSLAHGQHRPTDELHQLYALEGFLARLAGSPHAEQLVLKGGMLLAAYDGRRPTRDVDMQARTLTGERDAVLDLVRSIVAVAMDDGLVFDADSATAEIIRDEDEYSGVRVNLTATLASAKLSLHVDVNIGDPIWPAPRTVDLPRLLGGTISLVGYPLPMVYAEKIVTALQRGTINTRWRDFADLYTLTGRQPVNGVDVQRALAEVAAYRQVELSPLADALDGYAALAQARWLVWRRKQQLDDRLPSSFLDVLGPVIAFADGALTGQVTQAQWDPAMRRWNASFDDQAKG</sequence>
<dbReference type="GO" id="GO:0016740">
    <property type="term" value="F:transferase activity"/>
    <property type="evidence" value="ECO:0007669"/>
    <property type="project" value="UniProtKB-KW"/>
</dbReference>
<evidence type="ECO:0000313" key="3">
    <source>
        <dbReference type="Proteomes" id="UP001183176"/>
    </source>
</evidence>
<name>A0ABU2JHQ7_9ACTN</name>
<evidence type="ECO:0000256" key="1">
    <source>
        <dbReference type="SAM" id="MobiDB-lite"/>
    </source>
</evidence>
<reference evidence="3" key="1">
    <citation type="submission" date="2023-07" db="EMBL/GenBank/DDBJ databases">
        <title>30 novel species of actinomycetes from the DSMZ collection.</title>
        <authorList>
            <person name="Nouioui I."/>
        </authorList>
    </citation>
    <scope>NUCLEOTIDE SEQUENCE [LARGE SCALE GENOMIC DNA]</scope>
    <source>
        <strain evidence="3">DSM 44399</strain>
    </source>
</reference>
<dbReference type="RefSeq" id="WP_311425446.1">
    <property type="nucleotide sequence ID" value="NZ_JAVREH010000086.1"/>
</dbReference>
<dbReference type="Proteomes" id="UP001183176">
    <property type="component" value="Unassembled WGS sequence"/>
</dbReference>
<dbReference type="InterPro" id="IPR014942">
    <property type="entry name" value="AbiEii"/>
</dbReference>
<organism evidence="2 3">
    <name type="scientific">Jatrophihabitans lederbergiae</name>
    <dbReference type="NCBI Taxonomy" id="3075547"/>
    <lineage>
        <taxon>Bacteria</taxon>
        <taxon>Bacillati</taxon>
        <taxon>Actinomycetota</taxon>
        <taxon>Actinomycetes</taxon>
        <taxon>Jatrophihabitantales</taxon>
        <taxon>Jatrophihabitantaceae</taxon>
        <taxon>Jatrophihabitans</taxon>
    </lineage>
</organism>
<keyword evidence="2" id="KW-0808">Transferase</keyword>
<comment type="caution">
    <text evidence="2">The sequence shown here is derived from an EMBL/GenBank/DDBJ whole genome shotgun (WGS) entry which is preliminary data.</text>
</comment>
<protein>
    <submittedName>
        <fullName evidence="2">Nucleotidyl transferase AbiEii/AbiGii toxin family protein</fullName>
    </submittedName>
</protein>
<keyword evidence="3" id="KW-1185">Reference proteome</keyword>
<dbReference type="Pfam" id="PF08843">
    <property type="entry name" value="AbiEii"/>
    <property type="match status" value="1"/>
</dbReference>
<feature type="region of interest" description="Disordered" evidence="1">
    <location>
        <begin position="1"/>
        <end position="43"/>
    </location>
</feature>
<gene>
    <name evidence="2" type="ORF">RM423_23355</name>
</gene>
<evidence type="ECO:0000313" key="2">
    <source>
        <dbReference type="EMBL" id="MDT0264306.1"/>
    </source>
</evidence>
<accession>A0ABU2JHQ7</accession>
<proteinExistence type="predicted"/>
<dbReference type="EMBL" id="JAVREH010000086">
    <property type="protein sequence ID" value="MDT0264306.1"/>
    <property type="molecule type" value="Genomic_DNA"/>
</dbReference>